<keyword evidence="5" id="KW-0675">Receptor</keyword>
<dbReference type="Gene3D" id="3.90.550.10">
    <property type="entry name" value="Spore Coat Polysaccharide Biosynthesis Protein SpsA, Chain A"/>
    <property type="match status" value="1"/>
</dbReference>
<evidence type="ECO:0000256" key="2">
    <source>
        <dbReference type="ARBA" id="ARBA00022692"/>
    </source>
</evidence>
<keyword evidence="5" id="KW-0807">Transducer</keyword>
<dbReference type="AlphaFoldDB" id="A0A819Q058"/>
<evidence type="ECO:0000256" key="5">
    <source>
        <dbReference type="RuleBase" id="RU000688"/>
    </source>
</evidence>
<keyword evidence="2 5" id="KW-0812">Transmembrane</keyword>
<evidence type="ECO:0000256" key="4">
    <source>
        <dbReference type="ARBA" id="ARBA00023136"/>
    </source>
</evidence>
<keyword evidence="5" id="KW-0297">G-protein coupled receptor</keyword>
<dbReference type="PROSITE" id="PS50262">
    <property type="entry name" value="G_PROTEIN_RECEP_F1_2"/>
    <property type="match status" value="1"/>
</dbReference>
<dbReference type="InterPro" id="IPR029044">
    <property type="entry name" value="Nucleotide-diphossugar_trans"/>
</dbReference>
<feature type="transmembrane region" description="Helical" evidence="6">
    <location>
        <begin position="106"/>
        <end position="125"/>
    </location>
</feature>
<comment type="caution">
    <text evidence="8">The sequence shown here is derived from an EMBL/GenBank/DDBJ whole genome shotgun (WGS) entry which is preliminary data.</text>
</comment>
<feature type="transmembrane region" description="Helical" evidence="6">
    <location>
        <begin position="216"/>
        <end position="239"/>
    </location>
</feature>
<accession>A0A819Q058</accession>
<organism evidence="8 9">
    <name type="scientific">Rotaria sordida</name>
    <dbReference type="NCBI Taxonomy" id="392033"/>
    <lineage>
        <taxon>Eukaryota</taxon>
        <taxon>Metazoa</taxon>
        <taxon>Spiralia</taxon>
        <taxon>Gnathifera</taxon>
        <taxon>Rotifera</taxon>
        <taxon>Eurotatoria</taxon>
        <taxon>Bdelloidea</taxon>
        <taxon>Philodinida</taxon>
        <taxon>Philodinidae</taxon>
        <taxon>Rotaria</taxon>
    </lineage>
</organism>
<dbReference type="GO" id="GO:0016020">
    <property type="term" value="C:membrane"/>
    <property type="evidence" value="ECO:0007669"/>
    <property type="project" value="UniProtKB-SubCell"/>
</dbReference>
<dbReference type="SUPFAM" id="SSF81321">
    <property type="entry name" value="Family A G protein-coupled receptor-like"/>
    <property type="match status" value="1"/>
</dbReference>
<dbReference type="GO" id="GO:0004930">
    <property type="term" value="F:G protein-coupled receptor activity"/>
    <property type="evidence" value="ECO:0007669"/>
    <property type="project" value="UniProtKB-KW"/>
</dbReference>
<dbReference type="Proteomes" id="UP000663836">
    <property type="component" value="Unassembled WGS sequence"/>
</dbReference>
<dbReference type="Gene3D" id="1.20.1070.10">
    <property type="entry name" value="Rhodopsin 7-helix transmembrane proteins"/>
    <property type="match status" value="1"/>
</dbReference>
<dbReference type="EMBL" id="CAJOBD010005153">
    <property type="protein sequence ID" value="CAF4021404.1"/>
    <property type="molecule type" value="Genomic_DNA"/>
</dbReference>
<dbReference type="PRINTS" id="PR00237">
    <property type="entry name" value="GPCRRHODOPSN"/>
</dbReference>
<feature type="transmembrane region" description="Helical" evidence="6">
    <location>
        <begin position="35"/>
        <end position="55"/>
    </location>
</feature>
<comment type="similarity">
    <text evidence="5">Belongs to the G-protein coupled receptor 1 family.</text>
</comment>
<name>A0A819Q058_9BILA</name>
<gene>
    <name evidence="8" type="ORF">JBS370_LOCUS27429</name>
</gene>
<evidence type="ECO:0000313" key="9">
    <source>
        <dbReference type="Proteomes" id="UP000663836"/>
    </source>
</evidence>
<feature type="transmembrane region" description="Helical" evidence="6">
    <location>
        <begin position="146"/>
        <end position="167"/>
    </location>
</feature>
<evidence type="ECO:0000256" key="3">
    <source>
        <dbReference type="ARBA" id="ARBA00022989"/>
    </source>
</evidence>
<evidence type="ECO:0000313" key="8">
    <source>
        <dbReference type="EMBL" id="CAF4021404.1"/>
    </source>
</evidence>
<dbReference type="SUPFAM" id="SSF53448">
    <property type="entry name" value="Nucleotide-diphospho-sugar transferases"/>
    <property type="match status" value="1"/>
</dbReference>
<sequence>MASLMYNNSSILSSSNEFKNEIKRYLANLNYTLSFVQAFIVLFGILGNLIALVVINRKPLRNTSSTVFITYMAIFDSSVLLLHGANLAASSQNPFIHCSLTYLTDLATFCANWILVIIALERCVAVRSPFLAKRFCTVNSARRSMCLIRSNLVLILRIYQAVLFYAIPDLLLLSNLFTIYTLCRRTQRLSSSCLKDEQKLDIRINDINSNRKQRQLTIMLVTVSLSFYLFTTPAIVMFISEYHPSQHKDINKIKQNIFFSQISVILLQLNNATNFVFYCVASQRFRPATIQTFYDYSERLKIFYHRYILFNKQYDPILSYQHRLSYFGQTTIALRSTYSPYFKREYRFNTLSMNTSRNIVCGFNKLHLWNLVNYTKLIYLDIDTMVVQNTDDLFEKPELNAALDIGGVVNTGVFVAQSLLKTFNDMMLLYKMSSSSYNRDDQRFINWYFTNRSNSKIHYLPLEYNRISWHKDYQIWDEVQAQAKIIHFAGKSKPWSFFYMPHRNWERNIEGQLFYKWKQMFEIVQKTIKQKG</sequence>
<protein>
    <recommendedName>
        <fullName evidence="7">G-protein coupled receptors family 1 profile domain-containing protein</fullName>
    </recommendedName>
</protein>
<evidence type="ECO:0000256" key="1">
    <source>
        <dbReference type="ARBA" id="ARBA00004370"/>
    </source>
</evidence>
<keyword evidence="3 6" id="KW-1133">Transmembrane helix</keyword>
<dbReference type="InterPro" id="IPR017452">
    <property type="entry name" value="GPCR_Rhodpsn_7TM"/>
</dbReference>
<evidence type="ECO:0000256" key="6">
    <source>
        <dbReference type="SAM" id="Phobius"/>
    </source>
</evidence>
<feature type="domain" description="G-protein coupled receptors family 1 profile" evidence="7">
    <location>
        <begin position="47"/>
        <end position="242"/>
    </location>
</feature>
<proteinExistence type="inferred from homology"/>
<comment type="subcellular location">
    <subcellularLocation>
        <location evidence="1">Membrane</location>
    </subcellularLocation>
</comment>
<dbReference type="PROSITE" id="PS00237">
    <property type="entry name" value="G_PROTEIN_RECEP_F1_1"/>
    <property type="match status" value="1"/>
</dbReference>
<keyword evidence="4 6" id="KW-0472">Membrane</keyword>
<dbReference type="PANTHER" id="PTHR11183">
    <property type="entry name" value="GLYCOGENIN SUBFAMILY MEMBER"/>
    <property type="match status" value="1"/>
</dbReference>
<feature type="transmembrane region" description="Helical" evidence="6">
    <location>
        <begin position="67"/>
        <end position="86"/>
    </location>
</feature>
<evidence type="ECO:0000259" key="7">
    <source>
        <dbReference type="PROSITE" id="PS50262"/>
    </source>
</evidence>
<dbReference type="InterPro" id="IPR050587">
    <property type="entry name" value="GNT1/Glycosyltrans_8"/>
</dbReference>
<reference evidence="8" key="1">
    <citation type="submission" date="2021-02" db="EMBL/GenBank/DDBJ databases">
        <authorList>
            <person name="Nowell W R."/>
        </authorList>
    </citation>
    <scope>NUCLEOTIDE SEQUENCE</scope>
</reference>
<dbReference type="InterPro" id="IPR000276">
    <property type="entry name" value="GPCR_Rhodpsn"/>
</dbReference>